<dbReference type="Gene3D" id="3.10.100.10">
    <property type="entry name" value="Mannose-Binding Protein A, subunit A"/>
    <property type="match status" value="1"/>
</dbReference>
<dbReference type="InterPro" id="IPR016186">
    <property type="entry name" value="C-type_lectin-like/link_sf"/>
</dbReference>
<dbReference type="InterPro" id="IPR026444">
    <property type="entry name" value="Secre_tail"/>
</dbReference>
<dbReference type="InterPro" id="IPR016187">
    <property type="entry name" value="CTDL_fold"/>
</dbReference>
<dbReference type="InterPro" id="IPR001304">
    <property type="entry name" value="C-type_lectin-like"/>
</dbReference>
<feature type="signal peptide" evidence="2">
    <location>
        <begin position="1"/>
        <end position="20"/>
    </location>
</feature>
<evidence type="ECO:0000259" key="3">
    <source>
        <dbReference type="PROSITE" id="PS50041"/>
    </source>
</evidence>
<feature type="chain" id="PRO_5026926454" evidence="2">
    <location>
        <begin position="21"/>
        <end position="272"/>
    </location>
</feature>
<proteinExistence type="predicted"/>
<dbReference type="SUPFAM" id="SSF56436">
    <property type="entry name" value="C-type lectin-like"/>
    <property type="match status" value="1"/>
</dbReference>
<dbReference type="RefSeq" id="WP_160634158.1">
    <property type="nucleotide sequence ID" value="NZ_WWNE01000014.1"/>
</dbReference>
<dbReference type="NCBIfam" id="TIGR04183">
    <property type="entry name" value="Por_Secre_tail"/>
    <property type="match status" value="1"/>
</dbReference>
<gene>
    <name evidence="4" type="ORF">GQN54_13810</name>
</gene>
<keyword evidence="1 2" id="KW-0732">Signal</keyword>
<protein>
    <submittedName>
        <fullName evidence="4">T9SS type A sorting domain-containing protein</fullName>
    </submittedName>
</protein>
<dbReference type="Proteomes" id="UP000470771">
    <property type="component" value="Unassembled WGS sequence"/>
</dbReference>
<dbReference type="Pfam" id="PF00059">
    <property type="entry name" value="Lectin_C"/>
    <property type="match status" value="1"/>
</dbReference>
<reference evidence="4 5" key="1">
    <citation type="submission" date="2019-12" db="EMBL/GenBank/DDBJ databases">
        <authorList>
            <person name="Zhao J."/>
        </authorList>
    </citation>
    <scope>NUCLEOTIDE SEQUENCE [LARGE SCALE GENOMIC DNA]</scope>
    <source>
        <strain evidence="4 5">S-15</strain>
    </source>
</reference>
<sequence length="272" mass="29811">MIKKLAFIFITIFSAGSAFAQCSISSNNIYAFTIQGKNYEVIKQKLNWTTAAACAVSRNGFLAEITSQLEQDSVYYFVNQAGITASQTVAPDGGGASYLWLGGNDIASEGSWVWDGDNQGSTSPFWQGKANGMPVNGAFTNWGNEPDDFNNNQDGLGLAINNWPLGVAGQWNDISTANQLYFVIEYPITTELNEETSQSNIELYPNPVKDEVRISKPSFYNYVITDLQGKAIQSGAVSNQQISVAALVKGVYLIQLFNESQELIHQQKLVKE</sequence>
<evidence type="ECO:0000313" key="5">
    <source>
        <dbReference type="Proteomes" id="UP000470771"/>
    </source>
</evidence>
<dbReference type="Pfam" id="PF18962">
    <property type="entry name" value="Por_Secre_tail"/>
    <property type="match status" value="1"/>
</dbReference>
<accession>A0A6N9NPF5</accession>
<keyword evidence="5" id="KW-1185">Reference proteome</keyword>
<evidence type="ECO:0000256" key="2">
    <source>
        <dbReference type="SAM" id="SignalP"/>
    </source>
</evidence>
<evidence type="ECO:0000313" key="4">
    <source>
        <dbReference type="EMBL" id="NBG67201.1"/>
    </source>
</evidence>
<feature type="domain" description="C-type lectin" evidence="3">
    <location>
        <begin position="34"/>
        <end position="185"/>
    </location>
</feature>
<dbReference type="AlphaFoldDB" id="A0A6N9NPF5"/>
<dbReference type="PROSITE" id="PS50041">
    <property type="entry name" value="C_TYPE_LECTIN_2"/>
    <property type="match status" value="1"/>
</dbReference>
<evidence type="ECO:0000256" key="1">
    <source>
        <dbReference type="ARBA" id="ARBA00022729"/>
    </source>
</evidence>
<comment type="caution">
    <text evidence="4">The sequence shown here is derived from an EMBL/GenBank/DDBJ whole genome shotgun (WGS) entry which is preliminary data.</text>
</comment>
<dbReference type="CDD" id="cd00037">
    <property type="entry name" value="CLECT"/>
    <property type="match status" value="1"/>
</dbReference>
<name>A0A6N9NPF5_9FLAO</name>
<dbReference type="EMBL" id="WWNE01000014">
    <property type="protein sequence ID" value="NBG67201.1"/>
    <property type="molecule type" value="Genomic_DNA"/>
</dbReference>
<organism evidence="4 5">
    <name type="scientific">Acidiluteibacter ferrifornacis</name>
    <dbReference type="NCBI Taxonomy" id="2692424"/>
    <lineage>
        <taxon>Bacteria</taxon>
        <taxon>Pseudomonadati</taxon>
        <taxon>Bacteroidota</taxon>
        <taxon>Flavobacteriia</taxon>
        <taxon>Flavobacteriales</taxon>
        <taxon>Cryomorphaceae</taxon>
        <taxon>Acidiluteibacter</taxon>
    </lineage>
</organism>